<dbReference type="EMBL" id="CAAALY010060478">
    <property type="protein sequence ID" value="VEL23180.1"/>
    <property type="molecule type" value="Genomic_DNA"/>
</dbReference>
<accession>A0A3S4ZYV7</accession>
<dbReference type="Proteomes" id="UP000784294">
    <property type="component" value="Unassembled WGS sequence"/>
</dbReference>
<dbReference type="AlphaFoldDB" id="A0A3S4ZYV7"/>
<sequence>MTCSSVLPGRLSSQHVQLVFGVAKGGSESAGMVERVRVQSRKNNEAAQKVVASGGRLRHAAVHRVPTGVELESGRRRRRRSSRRLEVMMCRRGARRVFFTSRQN</sequence>
<keyword evidence="2" id="KW-1185">Reference proteome</keyword>
<proteinExistence type="predicted"/>
<evidence type="ECO:0000313" key="1">
    <source>
        <dbReference type="EMBL" id="VEL23180.1"/>
    </source>
</evidence>
<name>A0A3S4ZYV7_9PLAT</name>
<evidence type="ECO:0000313" key="2">
    <source>
        <dbReference type="Proteomes" id="UP000784294"/>
    </source>
</evidence>
<comment type="caution">
    <text evidence="1">The sequence shown here is derived from an EMBL/GenBank/DDBJ whole genome shotgun (WGS) entry which is preliminary data.</text>
</comment>
<gene>
    <name evidence="1" type="ORF">PXEA_LOCUS16620</name>
</gene>
<organism evidence="1 2">
    <name type="scientific">Protopolystoma xenopodis</name>
    <dbReference type="NCBI Taxonomy" id="117903"/>
    <lineage>
        <taxon>Eukaryota</taxon>
        <taxon>Metazoa</taxon>
        <taxon>Spiralia</taxon>
        <taxon>Lophotrochozoa</taxon>
        <taxon>Platyhelminthes</taxon>
        <taxon>Monogenea</taxon>
        <taxon>Polyopisthocotylea</taxon>
        <taxon>Polystomatidea</taxon>
        <taxon>Polystomatidae</taxon>
        <taxon>Protopolystoma</taxon>
    </lineage>
</organism>
<protein>
    <submittedName>
        <fullName evidence="1">Uncharacterized protein</fullName>
    </submittedName>
</protein>
<reference evidence="1" key="1">
    <citation type="submission" date="2018-11" db="EMBL/GenBank/DDBJ databases">
        <authorList>
            <consortium name="Pathogen Informatics"/>
        </authorList>
    </citation>
    <scope>NUCLEOTIDE SEQUENCE</scope>
</reference>